<dbReference type="STRING" id="288768.SAMEA3906486_03244"/>
<dbReference type="PROSITE" id="PS00571">
    <property type="entry name" value="AMIDASES"/>
    <property type="match status" value="1"/>
</dbReference>
<evidence type="ECO:0000313" key="5">
    <source>
        <dbReference type="Proteomes" id="UP000076848"/>
    </source>
</evidence>
<dbReference type="InterPro" id="IPR036928">
    <property type="entry name" value="AS_sf"/>
</dbReference>
<name>A0A157SKC2_9BORD</name>
<dbReference type="Gene3D" id="3.90.1300.10">
    <property type="entry name" value="Amidase signature (AS) domain"/>
    <property type="match status" value="1"/>
</dbReference>
<dbReference type="PANTHER" id="PTHR11895">
    <property type="entry name" value="TRANSAMIDASE"/>
    <property type="match status" value="1"/>
</dbReference>
<protein>
    <submittedName>
        <fullName evidence="4">Glutamyl-tRNA(Gln) amidotransferase subunit A</fullName>
        <ecNumber evidence="4">6.3.5.-</ecNumber>
    </submittedName>
</protein>
<dbReference type="Pfam" id="PF01425">
    <property type="entry name" value="Amidase"/>
    <property type="match status" value="1"/>
</dbReference>
<accession>A0A157SKC2</accession>
<feature type="domain" description="Amidase" evidence="3">
    <location>
        <begin position="9"/>
        <end position="423"/>
    </location>
</feature>
<evidence type="ECO:0000313" key="4">
    <source>
        <dbReference type="EMBL" id="SAI70919.1"/>
    </source>
</evidence>
<dbReference type="GO" id="GO:0016740">
    <property type="term" value="F:transferase activity"/>
    <property type="evidence" value="ECO:0007669"/>
    <property type="project" value="UniProtKB-KW"/>
</dbReference>
<dbReference type="SUPFAM" id="SSF75304">
    <property type="entry name" value="Amidase signature (AS) enzymes"/>
    <property type="match status" value="1"/>
</dbReference>
<dbReference type="OrthoDB" id="112488at2"/>
<feature type="region of interest" description="Disordered" evidence="2">
    <location>
        <begin position="113"/>
        <end position="141"/>
    </location>
</feature>
<dbReference type="Proteomes" id="UP000076848">
    <property type="component" value="Unassembled WGS sequence"/>
</dbReference>
<evidence type="ECO:0000256" key="1">
    <source>
        <dbReference type="ARBA" id="ARBA00009199"/>
    </source>
</evidence>
<reference evidence="4 5" key="1">
    <citation type="submission" date="2016-04" db="EMBL/GenBank/DDBJ databases">
        <authorList>
            <consortium name="Pathogen Informatics"/>
        </authorList>
    </citation>
    <scope>NUCLEOTIDE SEQUENCE [LARGE SCALE GENOMIC DNA]</scope>
    <source>
        <strain evidence="4 5">H050680373</strain>
    </source>
</reference>
<dbReference type="GO" id="GO:0016874">
    <property type="term" value="F:ligase activity"/>
    <property type="evidence" value="ECO:0007669"/>
    <property type="project" value="UniProtKB-KW"/>
</dbReference>
<comment type="similarity">
    <text evidence="1">Belongs to the amidase family.</text>
</comment>
<dbReference type="EC" id="6.3.5.-" evidence="4"/>
<dbReference type="InterPro" id="IPR020556">
    <property type="entry name" value="Amidase_CS"/>
</dbReference>
<dbReference type="RefSeq" id="WP_082853109.1">
    <property type="nucleotide sequence ID" value="NZ_FKIF01000007.1"/>
</dbReference>
<keyword evidence="4" id="KW-0808">Transferase</keyword>
<dbReference type="AlphaFoldDB" id="A0A157SKC2"/>
<dbReference type="InterPro" id="IPR000120">
    <property type="entry name" value="Amidase"/>
</dbReference>
<keyword evidence="5" id="KW-1185">Reference proteome</keyword>
<evidence type="ECO:0000256" key="2">
    <source>
        <dbReference type="SAM" id="MobiDB-lite"/>
    </source>
</evidence>
<sequence length="449" mass="47234">MTDSLVTRTQACLDAIEQDNAALKAMISINPAALDEARAAEADAARGHGPAGGLVVSLKDNIDTAGLRTTMGSAFYADHVPQRDAPVTLRLREAGCVIVGKANLHEFAFGGTTQNPHHGLGRNPWNRDAIPGGSSGGSGSSVAAGMCEVSLGTDTGGSIRIPAALNGVAGLRPTHGAVPNTGCYPVSAAYDTIGPLARTVADVARVHEIIAGHDAGDDCCPPRDTPSWVQAYLRGVRGLRIGVPEAWCYAEVDPEVLRLVKDAVRVLADLGADVQRIELPEAPDAQQALMPMVHADAATVHAARLESEPGRFGADVLGRLQVGAAVTGPQYGAHLRFKERWLRRLEDTFRQVDVILTPTCPVTAPLAGDSQRMLETTRGLSRFTYAWSLAGTPALSVPVGFAANGMPAAMQLVAPRWHDARVLGLGARYQQATDHHLRRPGQASGAARP</sequence>
<dbReference type="EMBL" id="FKIF01000007">
    <property type="protein sequence ID" value="SAI70919.1"/>
    <property type="molecule type" value="Genomic_DNA"/>
</dbReference>
<dbReference type="PANTHER" id="PTHR11895:SF7">
    <property type="entry name" value="GLUTAMYL-TRNA(GLN) AMIDOTRANSFERASE SUBUNIT A, MITOCHONDRIAL"/>
    <property type="match status" value="1"/>
</dbReference>
<dbReference type="InterPro" id="IPR023631">
    <property type="entry name" value="Amidase_dom"/>
</dbReference>
<gene>
    <name evidence="4" type="primary">gatA_11</name>
    <name evidence="4" type="ORF">SAMEA3906486_03244</name>
</gene>
<proteinExistence type="inferred from homology"/>
<organism evidence="4 5">
    <name type="scientific">Bordetella ansorpii</name>
    <dbReference type="NCBI Taxonomy" id="288768"/>
    <lineage>
        <taxon>Bacteria</taxon>
        <taxon>Pseudomonadati</taxon>
        <taxon>Pseudomonadota</taxon>
        <taxon>Betaproteobacteria</taxon>
        <taxon>Burkholderiales</taxon>
        <taxon>Alcaligenaceae</taxon>
        <taxon>Bordetella</taxon>
    </lineage>
</organism>
<evidence type="ECO:0000259" key="3">
    <source>
        <dbReference type="Pfam" id="PF01425"/>
    </source>
</evidence>
<keyword evidence="4" id="KW-0436">Ligase</keyword>